<evidence type="ECO:0000256" key="3">
    <source>
        <dbReference type="ARBA" id="ARBA00022691"/>
    </source>
</evidence>
<dbReference type="GO" id="GO:0032259">
    <property type="term" value="P:methylation"/>
    <property type="evidence" value="ECO:0007669"/>
    <property type="project" value="UniProtKB-KW"/>
</dbReference>
<keyword evidence="5" id="KW-0698">rRNA processing</keyword>
<dbReference type="Pfam" id="PF00398">
    <property type="entry name" value="RrnaAD"/>
    <property type="match status" value="1"/>
</dbReference>
<dbReference type="Proteomes" id="UP001265746">
    <property type="component" value="Unassembled WGS sequence"/>
</dbReference>
<dbReference type="AlphaFoldDB" id="A0AAD9W4B6"/>
<dbReference type="PANTHER" id="PTHR11727">
    <property type="entry name" value="DIMETHYLADENOSINE TRANSFERASE"/>
    <property type="match status" value="1"/>
</dbReference>
<keyword evidence="2 5" id="KW-0808">Transferase</keyword>
<organism evidence="8 9">
    <name type="scientific">Phomopsis amygdali</name>
    <name type="common">Fusicoccum amygdali</name>
    <dbReference type="NCBI Taxonomy" id="1214568"/>
    <lineage>
        <taxon>Eukaryota</taxon>
        <taxon>Fungi</taxon>
        <taxon>Dikarya</taxon>
        <taxon>Ascomycota</taxon>
        <taxon>Pezizomycotina</taxon>
        <taxon>Sordariomycetes</taxon>
        <taxon>Sordariomycetidae</taxon>
        <taxon>Diaporthales</taxon>
        <taxon>Diaporthaceae</taxon>
        <taxon>Diaporthe</taxon>
    </lineage>
</organism>
<dbReference type="EMBL" id="JAUJFL010000003">
    <property type="protein sequence ID" value="KAK2608318.1"/>
    <property type="molecule type" value="Genomic_DNA"/>
</dbReference>
<evidence type="ECO:0000256" key="6">
    <source>
        <dbReference type="SAM" id="Coils"/>
    </source>
</evidence>
<protein>
    <recommendedName>
        <fullName evidence="5">rRNA adenine N(6)-methyltransferase</fullName>
        <ecNumber evidence="5">2.1.1.-</ecNumber>
    </recommendedName>
</protein>
<dbReference type="GO" id="GO:0034246">
    <property type="term" value="F:mitochondrial transcription factor activity"/>
    <property type="evidence" value="ECO:0007669"/>
    <property type="project" value="TreeGrafter"/>
</dbReference>
<dbReference type="GO" id="GO:0006364">
    <property type="term" value="P:rRNA processing"/>
    <property type="evidence" value="ECO:0007669"/>
    <property type="project" value="UniProtKB-KW"/>
</dbReference>
<comment type="caution">
    <text evidence="8">The sequence shown here is derived from an EMBL/GenBank/DDBJ whole genome shotgun (WGS) entry which is preliminary data.</text>
</comment>
<keyword evidence="3 5" id="KW-0949">S-adenosyl-L-methionine</keyword>
<evidence type="ECO:0000256" key="5">
    <source>
        <dbReference type="RuleBase" id="RU362106"/>
    </source>
</evidence>
<keyword evidence="9" id="KW-1185">Reference proteome</keyword>
<evidence type="ECO:0000313" key="9">
    <source>
        <dbReference type="Proteomes" id="UP001265746"/>
    </source>
</evidence>
<keyword evidence="4" id="KW-0694">RNA-binding</keyword>
<dbReference type="SUPFAM" id="SSF53335">
    <property type="entry name" value="S-adenosyl-L-methionine-dependent methyltransferases"/>
    <property type="match status" value="1"/>
</dbReference>
<keyword evidence="6" id="KW-0175">Coiled coil</keyword>
<dbReference type="Gene3D" id="3.40.50.150">
    <property type="entry name" value="Vaccinia Virus protein VP39"/>
    <property type="match status" value="1"/>
</dbReference>
<dbReference type="InterPro" id="IPR001737">
    <property type="entry name" value="KsgA/Erm"/>
</dbReference>
<dbReference type="GO" id="GO:0006391">
    <property type="term" value="P:transcription initiation at mitochondrial promoter"/>
    <property type="evidence" value="ECO:0007669"/>
    <property type="project" value="TreeGrafter"/>
</dbReference>
<dbReference type="PANTHER" id="PTHR11727:SF17">
    <property type="entry name" value="DIMETHYLADENOSINE TRANSFERASE 1, MITOCHONDRIAL"/>
    <property type="match status" value="1"/>
</dbReference>
<name>A0AAD9W4B6_PHOAM</name>
<evidence type="ECO:0000256" key="4">
    <source>
        <dbReference type="ARBA" id="ARBA00022884"/>
    </source>
</evidence>
<evidence type="ECO:0000256" key="1">
    <source>
        <dbReference type="ARBA" id="ARBA00022603"/>
    </source>
</evidence>
<dbReference type="InterPro" id="IPR029063">
    <property type="entry name" value="SAM-dependent_MTases_sf"/>
</dbReference>
<dbReference type="EC" id="2.1.1.-" evidence="5"/>
<proteinExistence type="inferred from homology"/>
<gene>
    <name evidence="8" type="ORF">N8I77_006936</name>
</gene>
<keyword evidence="1 5" id="KW-0489">Methyltransferase</keyword>
<sequence>MFQSARHHGRALHAFLRPCTRLSPANGILDRTCLGPLQQQRSWTRKMAANRSFYEAETAVATELKNTGVFAPRKKKGSKKDPKAPDGSRVNIVDRKLVSDVISYLKPSLQRHKGCDLVSIYPGAGLFSKALHDAVGPRSHLLLEPDEDLYEPFLKPLLKKKNVKLIPKSGIIWQELQEALTPENLPNQVEFDRLDLNKDPPKNDTLLVDINLSMYPKKQYNLFDSMSRMILYQLITSIRTSTQFQKYGQVRMLVWIPDDEKTTIIPRVIQLRKRGAIEAELMTEYIAEVCGKDGTLDDADEGVKGRNDKVRPHQLNFESLRQAMVRMRDSGVKTPRGRETRLLRQFKKEGISLDTPFPLTQESFSYDKSFQAELEDMQRQFDTGRLEKGTKAGRRFKMLGNYNRWIDKLGGRLLEFTQQRDAAAEVRRQADQAEADGEAERAQELLEESKRLNDEYDRAVRQLADYVLSQLALLRDHLHVLRQPEEMGPVLSWDRRPWEPLRVKATEFFPNQPCALIDIQPKAPHKLLRHVGPGTTNAGDIFDLMLGVIMTNTVVPLIDNMDLIWPGASEGIEPLCKSLVDPARGGTPLTGEAAVGSRAANQVQLLELLEQFMKWPFMPSYADLVGRLEDDRLVDDSSLTGIEEDGPGGIGMGNTTIDAF</sequence>
<evidence type="ECO:0000256" key="2">
    <source>
        <dbReference type="ARBA" id="ARBA00022679"/>
    </source>
</evidence>
<dbReference type="GO" id="GO:0034245">
    <property type="term" value="C:mitochondrial DNA-directed RNA polymerase complex"/>
    <property type="evidence" value="ECO:0007669"/>
    <property type="project" value="TreeGrafter"/>
</dbReference>
<dbReference type="GO" id="GO:0003723">
    <property type="term" value="F:RNA binding"/>
    <property type="evidence" value="ECO:0007669"/>
    <property type="project" value="UniProtKB-KW"/>
</dbReference>
<evidence type="ECO:0000313" key="8">
    <source>
        <dbReference type="EMBL" id="KAK2608318.1"/>
    </source>
</evidence>
<dbReference type="GO" id="GO:0008168">
    <property type="term" value="F:methyltransferase activity"/>
    <property type="evidence" value="ECO:0007669"/>
    <property type="project" value="UniProtKB-KW"/>
</dbReference>
<feature type="coiled-coil region" evidence="6">
    <location>
        <begin position="416"/>
        <end position="462"/>
    </location>
</feature>
<evidence type="ECO:0000256" key="7">
    <source>
        <dbReference type="SAM" id="MobiDB-lite"/>
    </source>
</evidence>
<dbReference type="GO" id="GO:0005759">
    <property type="term" value="C:mitochondrial matrix"/>
    <property type="evidence" value="ECO:0007669"/>
    <property type="project" value="TreeGrafter"/>
</dbReference>
<accession>A0AAD9W4B6</accession>
<reference evidence="8" key="1">
    <citation type="submission" date="2023-06" db="EMBL/GenBank/DDBJ databases">
        <authorList>
            <person name="Noh H."/>
        </authorList>
    </citation>
    <scope>NUCLEOTIDE SEQUENCE</scope>
    <source>
        <strain evidence="8">DUCC20226</strain>
    </source>
</reference>
<comment type="similarity">
    <text evidence="5">Belongs to the class I-like SAM-binding methyltransferase superfamily. rRNA adenine N(6)-methyltransferase family.</text>
</comment>
<feature type="region of interest" description="Disordered" evidence="7">
    <location>
        <begin position="639"/>
        <end position="660"/>
    </location>
</feature>